<organism evidence="1 2">
    <name type="scientific">Pedosphaera parvula (strain Ellin514)</name>
    <dbReference type="NCBI Taxonomy" id="320771"/>
    <lineage>
        <taxon>Bacteria</taxon>
        <taxon>Pseudomonadati</taxon>
        <taxon>Verrucomicrobiota</taxon>
        <taxon>Pedosphaerae</taxon>
        <taxon>Pedosphaerales</taxon>
        <taxon>Pedosphaeraceae</taxon>
        <taxon>Pedosphaera</taxon>
    </lineage>
</organism>
<sequence length="287" mass="33531">MTMPAPYLIISLFLTVCFTLATCLQTRTSTWGDRAQAGSMIKVLFGDGRRMIASHFFVKADVYFHNGYYPSIFDQAHREPAKPHQMLGEHDEHDEHEHEKEMDFLGQPKDWIDRFGRHFYSSSHSHLEKPEDAREILPWLKISAELDPERVETYTTAAYWLRSQIGKVSEAEDFLREGLRANPDSYEILYELGELYAENHHDPVRACNLWELALRRWNEQEKNDRHPDIFLNQEITTHLATVEEQLGNLPEAMHYRELEKKASPFPEVVQEQIDDLKKKMAAKKTSS</sequence>
<dbReference type="SUPFAM" id="SSF48452">
    <property type="entry name" value="TPR-like"/>
    <property type="match status" value="1"/>
</dbReference>
<dbReference type="Proteomes" id="UP000003688">
    <property type="component" value="Unassembled WGS sequence"/>
</dbReference>
<comment type="caution">
    <text evidence="1">The sequence shown here is derived from an EMBL/GenBank/DDBJ whole genome shotgun (WGS) entry which is preliminary data.</text>
</comment>
<evidence type="ECO:0008006" key="3">
    <source>
        <dbReference type="Google" id="ProtNLM"/>
    </source>
</evidence>
<reference evidence="1 2" key="1">
    <citation type="journal article" date="2011" name="J. Bacteriol.">
        <title>Genome sequence of 'Pedosphaera parvula' Ellin514, an aerobic Verrucomicrobial isolate from pasture soil.</title>
        <authorList>
            <person name="Kant R."/>
            <person name="van Passel M.W."/>
            <person name="Sangwan P."/>
            <person name="Palva A."/>
            <person name="Lucas S."/>
            <person name="Copeland A."/>
            <person name="Lapidus A."/>
            <person name="Glavina Del Rio T."/>
            <person name="Dalin E."/>
            <person name="Tice H."/>
            <person name="Bruce D."/>
            <person name="Goodwin L."/>
            <person name="Pitluck S."/>
            <person name="Chertkov O."/>
            <person name="Larimer F.W."/>
            <person name="Land M.L."/>
            <person name="Hauser L."/>
            <person name="Brettin T.S."/>
            <person name="Detter J.C."/>
            <person name="Han S."/>
            <person name="de Vos W.M."/>
            <person name="Janssen P.H."/>
            <person name="Smidt H."/>
        </authorList>
    </citation>
    <scope>NUCLEOTIDE SEQUENCE [LARGE SCALE GENOMIC DNA]</scope>
    <source>
        <strain evidence="1 2">Ellin514</strain>
    </source>
</reference>
<name>B9XG23_PEDPL</name>
<dbReference type="Gene3D" id="1.25.40.10">
    <property type="entry name" value="Tetratricopeptide repeat domain"/>
    <property type="match status" value="1"/>
</dbReference>
<protein>
    <recommendedName>
        <fullName evidence="3">Tetratricopeptide repeat protein</fullName>
    </recommendedName>
</protein>
<dbReference type="STRING" id="320771.Cflav_PD3902"/>
<accession>B9XG23</accession>
<dbReference type="InterPro" id="IPR011990">
    <property type="entry name" value="TPR-like_helical_dom_sf"/>
</dbReference>
<dbReference type="AlphaFoldDB" id="B9XG23"/>
<proteinExistence type="predicted"/>
<gene>
    <name evidence="1" type="ORF">Cflav_PD3902</name>
</gene>
<dbReference type="EMBL" id="ABOX02000011">
    <property type="protein sequence ID" value="EEF61185.1"/>
    <property type="molecule type" value="Genomic_DNA"/>
</dbReference>
<evidence type="ECO:0000313" key="1">
    <source>
        <dbReference type="EMBL" id="EEF61185.1"/>
    </source>
</evidence>
<evidence type="ECO:0000313" key="2">
    <source>
        <dbReference type="Proteomes" id="UP000003688"/>
    </source>
</evidence>
<keyword evidence="2" id="KW-1185">Reference proteome</keyword>